<name>A0A172YBF9_9GAMM</name>
<organism evidence="2 3">
    <name type="scientific">Halotalea alkalilenta</name>
    <dbReference type="NCBI Taxonomy" id="376489"/>
    <lineage>
        <taxon>Bacteria</taxon>
        <taxon>Pseudomonadati</taxon>
        <taxon>Pseudomonadota</taxon>
        <taxon>Gammaproteobacteria</taxon>
        <taxon>Oceanospirillales</taxon>
        <taxon>Halomonadaceae</taxon>
        <taxon>Halotalea</taxon>
    </lineage>
</organism>
<reference evidence="2 3" key="1">
    <citation type="submission" date="2016-04" db="EMBL/GenBank/DDBJ databases">
        <title>Complete Genome Sequence of Halotalea alkalilenta IHB B 13600.</title>
        <authorList>
            <person name="Swarnkar M.K."/>
            <person name="Sharma A."/>
            <person name="Kaushal K."/>
            <person name="Soni R."/>
            <person name="Rana S."/>
            <person name="Singh A.K."/>
            <person name="Gulati A."/>
        </authorList>
    </citation>
    <scope>NUCLEOTIDE SEQUENCE [LARGE SCALE GENOMIC DNA]</scope>
    <source>
        <strain evidence="2 3">IHB B 13600</strain>
    </source>
</reference>
<protein>
    <recommendedName>
        <fullName evidence="1">SnoaL-like domain-containing protein</fullName>
    </recommendedName>
</protein>
<dbReference type="Gene3D" id="3.10.450.50">
    <property type="match status" value="1"/>
</dbReference>
<dbReference type="RefSeq" id="WP_064121329.1">
    <property type="nucleotide sequence ID" value="NZ_CP015243.1"/>
</dbReference>
<proteinExistence type="predicted"/>
<dbReference type="KEGG" id="haa:A5892_01770"/>
<dbReference type="SUPFAM" id="SSF54427">
    <property type="entry name" value="NTF2-like"/>
    <property type="match status" value="1"/>
</dbReference>
<evidence type="ECO:0000259" key="1">
    <source>
        <dbReference type="Pfam" id="PF13577"/>
    </source>
</evidence>
<accession>A0A172YBF9</accession>
<dbReference type="EMBL" id="CP015243">
    <property type="protein sequence ID" value="ANF56345.1"/>
    <property type="molecule type" value="Genomic_DNA"/>
</dbReference>
<dbReference type="InterPro" id="IPR037401">
    <property type="entry name" value="SnoaL-like"/>
</dbReference>
<evidence type="ECO:0000313" key="2">
    <source>
        <dbReference type="EMBL" id="ANF56345.1"/>
    </source>
</evidence>
<gene>
    <name evidence="2" type="ORF">A5892_01770</name>
</gene>
<dbReference type="Proteomes" id="UP000077875">
    <property type="component" value="Chromosome"/>
</dbReference>
<dbReference type="InterPro" id="IPR032710">
    <property type="entry name" value="NTF2-like_dom_sf"/>
</dbReference>
<feature type="domain" description="SnoaL-like" evidence="1">
    <location>
        <begin position="28"/>
        <end position="154"/>
    </location>
</feature>
<sequence length="182" mass="20466">MNAFNTTAEQLTLLRSPGPAGLEDKVNYLLDYIAITDVVQRYGQATDAHDFRLLRTCYGDEIEVDHSPTIGMGRIRVSADKWCELADKFHSQLSGDEHIMIPQSIVIDGNTASCHVLMHASHFYRDANGSPYQTLVGTYDFKFVRADDGWKIAESVQGLNWTEGNWQFHNEIKDSLGTPDLN</sequence>
<evidence type="ECO:0000313" key="3">
    <source>
        <dbReference type="Proteomes" id="UP000077875"/>
    </source>
</evidence>
<dbReference type="AlphaFoldDB" id="A0A172YBF9"/>
<dbReference type="Pfam" id="PF13577">
    <property type="entry name" value="SnoaL_4"/>
    <property type="match status" value="1"/>
</dbReference>
<keyword evidence="3" id="KW-1185">Reference proteome</keyword>